<comment type="similarity">
    <text evidence="1">Belongs to the CBF/MAK21 family.</text>
</comment>
<dbReference type="Proteomes" id="UP000005666">
    <property type="component" value="Chromosome 4"/>
</dbReference>
<evidence type="ECO:0000259" key="2">
    <source>
        <dbReference type="Pfam" id="PF03914"/>
    </source>
</evidence>
<dbReference type="GO" id="GO:0030692">
    <property type="term" value="C:Noc4p-Nop14p complex"/>
    <property type="evidence" value="ECO:0007669"/>
    <property type="project" value="EnsemblFungi"/>
</dbReference>
<dbReference type="GeneID" id="11531035"/>
<dbReference type="GO" id="GO:0032040">
    <property type="term" value="C:small-subunit processome"/>
    <property type="evidence" value="ECO:0007669"/>
    <property type="project" value="EnsemblFungi"/>
</dbReference>
<protein>
    <recommendedName>
        <fullName evidence="2">CCAAT-binding factor domain-containing protein</fullName>
    </recommendedName>
</protein>
<keyword evidence="4" id="KW-1185">Reference proteome</keyword>
<dbReference type="AlphaFoldDB" id="G8BSY8"/>
<dbReference type="GO" id="GO:0005829">
    <property type="term" value="C:cytosol"/>
    <property type="evidence" value="ECO:0007669"/>
    <property type="project" value="EnsemblFungi"/>
</dbReference>
<dbReference type="PANTHER" id="PTHR12455">
    <property type="entry name" value="NUCLEOLAR COMPLEX PROTEIN 4"/>
    <property type="match status" value="1"/>
</dbReference>
<dbReference type="OrthoDB" id="10263185at2759"/>
<dbReference type="PANTHER" id="PTHR12455:SF0">
    <property type="entry name" value="NUCLEOLAR COMPLEX PROTEIN 4 HOMOLOG"/>
    <property type="match status" value="1"/>
</dbReference>
<feature type="domain" description="CCAAT-binding factor" evidence="2">
    <location>
        <begin position="320"/>
        <end position="484"/>
    </location>
</feature>
<sequence>MSLTFEEIKRDAKSIISIDDKKNYKLIIPLINNLTIDENDLSSDEFWDENEQRLRFIVVSLFQVFKQLFSREDMTIRSAKTDETKQLRTWCRKLFENFKDKLLVILSSIPFETSIALDSLDVYMQCIELEAIYFSSNVDDPYFPTKTYQKLLVALWDSDFGDEELKNGQSQNATLVEFKDNYYQKFADVQFYFNSEFNKLLTDSNEDERYTSSNSIGKWLTVVNHDVHCDLPNNDDLEVYVANPPKLVEDVSKFKSNFEKNWLYILNGFLSVDQYKTILLILHKRIIPHFHTPTKLMDFLTDSYNVNFGKKEANSGIIPILSLNGLFELMRRFNLEYPNFYSKLYQCLTPDLMHVKYRSRFFRMLELFLSSTHISSHLVASFIKKLARLTLQAPPSAIVTVIPFTYNLLKKHPTCMIMLHNPAFIDDPFGSDEQKAELKRLKLAYNDPYDPEETNPELTNAIGSSLWELLTLVDHYHTNVASLAKIFAQPFRKLNYNMEDFLDWGYDSLLKAEVDRKLKVSPSLEYDTFDDIFANDTSRTEKGDVLGSDSIFIEGVDW</sequence>
<proteinExistence type="inferred from homology"/>
<organism evidence="3 4">
    <name type="scientific">Tetrapisispora phaffii (strain ATCC 24235 / CBS 4417 / NBRC 1672 / NRRL Y-8282 / UCD 70-5)</name>
    <name type="common">Yeast</name>
    <name type="synonym">Fabospora phaffii</name>
    <dbReference type="NCBI Taxonomy" id="1071381"/>
    <lineage>
        <taxon>Eukaryota</taxon>
        <taxon>Fungi</taxon>
        <taxon>Dikarya</taxon>
        <taxon>Ascomycota</taxon>
        <taxon>Saccharomycotina</taxon>
        <taxon>Saccharomycetes</taxon>
        <taxon>Saccharomycetales</taxon>
        <taxon>Saccharomycetaceae</taxon>
        <taxon>Tetrapisispora</taxon>
    </lineage>
</organism>
<dbReference type="RefSeq" id="XP_003685393.1">
    <property type="nucleotide sequence ID" value="XM_003685345.1"/>
</dbReference>
<reference evidence="3 4" key="1">
    <citation type="journal article" date="2011" name="Proc. Natl. Acad. Sci. U.S.A.">
        <title>Evolutionary erosion of yeast sex chromosomes by mating-type switching accidents.</title>
        <authorList>
            <person name="Gordon J.L."/>
            <person name="Armisen D."/>
            <person name="Proux-Wera E."/>
            <person name="Oheigeartaigh S.S."/>
            <person name="Byrne K.P."/>
            <person name="Wolfe K.H."/>
        </authorList>
    </citation>
    <scope>NUCLEOTIDE SEQUENCE [LARGE SCALE GENOMIC DNA]</scope>
    <source>
        <strain evidence="4">ATCC 24235 / CBS 4417 / NBRC 1672 / NRRL Y-8282 / UCD 70-5</strain>
    </source>
</reference>
<dbReference type="EMBL" id="HE612859">
    <property type="protein sequence ID" value="CCE62959.1"/>
    <property type="molecule type" value="Genomic_DNA"/>
</dbReference>
<dbReference type="eggNOG" id="KOG2154">
    <property type="taxonomic scope" value="Eukaryota"/>
</dbReference>
<dbReference type="GO" id="GO:0000447">
    <property type="term" value="P:endonucleolytic cleavage in ITS1 to separate SSU-rRNA from 5.8S rRNA and LSU-rRNA from tricistronic rRNA transcript (SSU-rRNA, 5.8S rRNA, LSU-rRNA)"/>
    <property type="evidence" value="ECO:0007669"/>
    <property type="project" value="EnsemblFungi"/>
</dbReference>
<dbReference type="InterPro" id="IPR005612">
    <property type="entry name" value="CCAAT-binding_factor"/>
</dbReference>
<dbReference type="GO" id="GO:0000472">
    <property type="term" value="P:endonucleolytic cleavage to generate mature 5'-end of SSU-rRNA from (SSU-rRNA, 5.8S rRNA, LSU-rRNA)"/>
    <property type="evidence" value="ECO:0007669"/>
    <property type="project" value="EnsemblFungi"/>
</dbReference>
<dbReference type="GO" id="GO:0000480">
    <property type="term" value="P:endonucleolytic cleavage in 5'-ETS of tricistronic rRNA transcript (SSU-rRNA, 5.8S rRNA, LSU-rRNA)"/>
    <property type="evidence" value="ECO:0007669"/>
    <property type="project" value="EnsemblFungi"/>
</dbReference>
<gene>
    <name evidence="3" type="primary">TPHA0D03230</name>
    <name evidence="3" type="ordered locus">TPHA_0D03230</name>
</gene>
<dbReference type="OMA" id="KHPTCMI"/>
<evidence type="ECO:0000256" key="1">
    <source>
        <dbReference type="ARBA" id="ARBA00007797"/>
    </source>
</evidence>
<dbReference type="STRING" id="1071381.G8BSY8"/>
<dbReference type="KEGG" id="tpf:TPHA_0D03230"/>
<dbReference type="InterPro" id="IPR027193">
    <property type="entry name" value="Noc4"/>
</dbReference>
<evidence type="ECO:0000313" key="4">
    <source>
        <dbReference type="Proteomes" id="UP000005666"/>
    </source>
</evidence>
<dbReference type="Pfam" id="PF03914">
    <property type="entry name" value="CBF"/>
    <property type="match status" value="1"/>
</dbReference>
<evidence type="ECO:0000313" key="3">
    <source>
        <dbReference type="EMBL" id="CCE62959.1"/>
    </source>
</evidence>
<name>G8BSY8_TETPH</name>
<dbReference type="HOGENOM" id="CLU_015945_1_0_1"/>
<accession>G8BSY8</accession>